<dbReference type="Gene3D" id="3.30.70.270">
    <property type="match status" value="1"/>
</dbReference>
<feature type="transmembrane region" description="Helical" evidence="4">
    <location>
        <begin position="119"/>
        <end position="136"/>
    </location>
</feature>
<comment type="caution">
    <text evidence="6">The sequence shown here is derived from an EMBL/GenBank/DDBJ whole genome shotgun (WGS) entry which is preliminary data.</text>
</comment>
<dbReference type="PROSITE" id="PS50887">
    <property type="entry name" value="GGDEF"/>
    <property type="match status" value="1"/>
</dbReference>
<proteinExistence type="predicted"/>
<feature type="domain" description="GGDEF" evidence="5">
    <location>
        <begin position="244"/>
        <end position="377"/>
    </location>
</feature>
<dbReference type="GO" id="GO:0052621">
    <property type="term" value="F:diguanylate cyclase activity"/>
    <property type="evidence" value="ECO:0007669"/>
    <property type="project" value="UniProtKB-EC"/>
</dbReference>
<dbReference type="PANTHER" id="PTHR45138:SF9">
    <property type="entry name" value="DIGUANYLATE CYCLASE DGCM-RELATED"/>
    <property type="match status" value="1"/>
</dbReference>
<keyword evidence="4" id="KW-1133">Transmembrane helix</keyword>
<evidence type="ECO:0000256" key="1">
    <source>
        <dbReference type="ARBA" id="ARBA00001946"/>
    </source>
</evidence>
<evidence type="ECO:0000259" key="5">
    <source>
        <dbReference type="PROSITE" id="PS50887"/>
    </source>
</evidence>
<evidence type="ECO:0000256" key="3">
    <source>
        <dbReference type="ARBA" id="ARBA00034247"/>
    </source>
</evidence>
<dbReference type="RefSeq" id="WP_186506066.1">
    <property type="nucleotide sequence ID" value="NZ_JACNEP010000004.1"/>
</dbReference>
<dbReference type="FunFam" id="3.30.70.270:FF:000001">
    <property type="entry name" value="Diguanylate cyclase domain protein"/>
    <property type="match status" value="1"/>
</dbReference>
<dbReference type="PANTHER" id="PTHR45138">
    <property type="entry name" value="REGULATORY COMPONENTS OF SENSORY TRANSDUCTION SYSTEM"/>
    <property type="match status" value="1"/>
</dbReference>
<organism evidence="6 7">
    <name type="scientific">Neptunicella marina</name>
    <dbReference type="NCBI Taxonomy" id="2125989"/>
    <lineage>
        <taxon>Bacteria</taxon>
        <taxon>Pseudomonadati</taxon>
        <taxon>Pseudomonadota</taxon>
        <taxon>Gammaproteobacteria</taxon>
        <taxon>Alteromonadales</taxon>
        <taxon>Alteromonadaceae</taxon>
        <taxon>Neptunicella</taxon>
    </lineage>
</organism>
<evidence type="ECO:0000313" key="6">
    <source>
        <dbReference type="EMBL" id="MBC3765596.1"/>
    </source>
</evidence>
<comment type="catalytic activity">
    <reaction evidence="3">
        <text>2 GTP = 3',3'-c-di-GMP + 2 diphosphate</text>
        <dbReference type="Rhea" id="RHEA:24898"/>
        <dbReference type="ChEBI" id="CHEBI:33019"/>
        <dbReference type="ChEBI" id="CHEBI:37565"/>
        <dbReference type="ChEBI" id="CHEBI:58805"/>
        <dbReference type="EC" id="2.7.7.65"/>
    </reaction>
</comment>
<dbReference type="SMART" id="SM00267">
    <property type="entry name" value="GGDEF"/>
    <property type="match status" value="1"/>
</dbReference>
<dbReference type="EC" id="2.7.7.65" evidence="2"/>
<protein>
    <recommendedName>
        <fullName evidence="2">diguanylate cyclase</fullName>
        <ecNumber evidence="2">2.7.7.65</ecNumber>
    </recommendedName>
</protein>
<sequence length="382" mass="43368">MNTESSANSRYNQQRIYAECVRMVYRNRAYNLMGVVLVSFVIIIVGWTENSRVNPVILASLLWIYVAQAYLTSRKFNTSSIANNKTPFWGKLLYIQLVSLAILYNFIFMTLAFNGVEDALLLLLIVTLGFTGGTIGSYHQMKWAPHMYTFGAILPQTVYYISLQTVYGTLITILLLCILGFLAMVSIQQHKSWIRTLTLSFELEEANKRAKHLARIDLLTNLYNRRAFYELAPKSLATCRRYNHQACVVMVDIDHFKNINDNFGHNVGDTVLQKIASVLQIKLRESDIVARIGGEEFALFLTQTDIDSAFIIIERLRQQIEQLDFSHFGIKNAITSCFGIASISETAESIDDLLIKADSALYEAKHLGRNRTVLYQEAEPAS</sequence>
<keyword evidence="7" id="KW-1185">Reference proteome</keyword>
<dbReference type="NCBIfam" id="TIGR00254">
    <property type="entry name" value="GGDEF"/>
    <property type="match status" value="1"/>
</dbReference>
<evidence type="ECO:0000313" key="7">
    <source>
        <dbReference type="Proteomes" id="UP000601768"/>
    </source>
</evidence>
<dbReference type="InterPro" id="IPR000160">
    <property type="entry name" value="GGDEF_dom"/>
</dbReference>
<evidence type="ECO:0000256" key="4">
    <source>
        <dbReference type="SAM" id="Phobius"/>
    </source>
</evidence>
<reference evidence="6" key="2">
    <citation type="submission" date="2020-08" db="EMBL/GenBank/DDBJ databases">
        <authorList>
            <person name="Lai Q."/>
        </authorList>
    </citation>
    <scope>NUCLEOTIDE SEQUENCE</scope>
    <source>
        <strain evidence="6">S27-2</strain>
    </source>
</reference>
<keyword evidence="4" id="KW-0812">Transmembrane</keyword>
<dbReference type="Pfam" id="PF00990">
    <property type="entry name" value="GGDEF"/>
    <property type="match status" value="1"/>
</dbReference>
<dbReference type="AlphaFoldDB" id="A0A8J6IU00"/>
<dbReference type="InterPro" id="IPR050469">
    <property type="entry name" value="Diguanylate_Cyclase"/>
</dbReference>
<gene>
    <name evidence="6" type="ORF">H8B19_06890</name>
</gene>
<name>A0A8J6IU00_9ALTE</name>
<dbReference type="InterPro" id="IPR043128">
    <property type="entry name" value="Rev_trsase/Diguanyl_cyclase"/>
</dbReference>
<evidence type="ECO:0000256" key="2">
    <source>
        <dbReference type="ARBA" id="ARBA00012528"/>
    </source>
</evidence>
<feature type="transmembrane region" description="Helical" evidence="4">
    <location>
        <begin position="53"/>
        <end position="71"/>
    </location>
</feature>
<feature type="transmembrane region" description="Helical" evidence="4">
    <location>
        <begin position="167"/>
        <end position="187"/>
    </location>
</feature>
<feature type="transmembrane region" description="Helical" evidence="4">
    <location>
        <begin position="92"/>
        <end position="113"/>
    </location>
</feature>
<reference evidence="6" key="1">
    <citation type="journal article" date="2018" name="Int. J. Syst. Evol. Microbiol.">
        <title>Neptunicella marina gen. nov., sp. nov., isolated from surface seawater.</title>
        <authorList>
            <person name="Liu X."/>
            <person name="Lai Q."/>
            <person name="Du Y."/>
            <person name="Zhang X."/>
            <person name="Liu Z."/>
            <person name="Sun F."/>
            <person name="Shao Z."/>
        </authorList>
    </citation>
    <scope>NUCLEOTIDE SEQUENCE</scope>
    <source>
        <strain evidence="6">S27-2</strain>
    </source>
</reference>
<accession>A0A8J6IU00</accession>
<feature type="transmembrane region" description="Helical" evidence="4">
    <location>
        <begin position="29"/>
        <end position="47"/>
    </location>
</feature>
<keyword evidence="4" id="KW-0472">Membrane</keyword>
<comment type="cofactor">
    <cofactor evidence="1">
        <name>Mg(2+)</name>
        <dbReference type="ChEBI" id="CHEBI:18420"/>
    </cofactor>
</comment>
<dbReference type="EMBL" id="JACNEP010000004">
    <property type="protein sequence ID" value="MBC3765596.1"/>
    <property type="molecule type" value="Genomic_DNA"/>
</dbReference>
<dbReference type="SUPFAM" id="SSF55073">
    <property type="entry name" value="Nucleotide cyclase"/>
    <property type="match status" value="1"/>
</dbReference>
<dbReference type="InterPro" id="IPR029787">
    <property type="entry name" value="Nucleotide_cyclase"/>
</dbReference>
<dbReference type="Proteomes" id="UP000601768">
    <property type="component" value="Unassembled WGS sequence"/>
</dbReference>
<dbReference type="CDD" id="cd01949">
    <property type="entry name" value="GGDEF"/>
    <property type="match status" value="1"/>
</dbReference>